<dbReference type="EMBL" id="JAJADQ010000015">
    <property type="protein sequence ID" value="MCB2380323.1"/>
    <property type="molecule type" value="Genomic_DNA"/>
</dbReference>
<accession>A0ABS8AIQ4</accession>
<protein>
    <recommendedName>
        <fullName evidence="3">DUF4145 domain-containing protein</fullName>
    </recommendedName>
</protein>
<reference evidence="1" key="1">
    <citation type="submission" date="2021-10" db="EMBL/GenBank/DDBJ databases">
        <authorList>
            <person name="Dean J.D."/>
            <person name="Kim M.K."/>
            <person name="Newey C.N."/>
            <person name="Stoker T.S."/>
            <person name="Thompson D.W."/>
            <person name="Grose J.H."/>
        </authorList>
    </citation>
    <scope>NUCLEOTIDE SEQUENCE</scope>
    <source>
        <strain evidence="1">BT635</strain>
    </source>
</reference>
<evidence type="ECO:0000313" key="2">
    <source>
        <dbReference type="Proteomes" id="UP001165297"/>
    </source>
</evidence>
<dbReference type="RefSeq" id="WP_226190080.1">
    <property type="nucleotide sequence ID" value="NZ_JAJADQ010000015.1"/>
</dbReference>
<keyword evidence="2" id="KW-1185">Reference proteome</keyword>
<comment type="caution">
    <text evidence="1">The sequence shown here is derived from an EMBL/GenBank/DDBJ whole genome shotgun (WGS) entry which is preliminary data.</text>
</comment>
<sequence>MHNHTTLQHDWFAVDPTWSALGYATLESYLQTWVPQPTFHALVPEDVHKAYRTTCYLFANAWHHYPMYDQGLQHLLGTMEMSVKIRAEQLAITLSSTAKQGKSGFPTLNNLIEQVCQYHQARNLKQKLHWARKIRNYHAHPERYSYAPVMMQQAVVPLLNLLNELFIEPSLATQTEQYLTTLNQQLHGVQNTLLILEHQGLRYLVHQAQPLRAFFTNGQWRTIWVFHPVLPKAQEALTQHRYLRPLVLCLSAVEIKDGGLVAQEVGSGQLVRVLVNEDPRNQPVWDAHQQAWQQANRTDQWLFSSSQQSDMLTAQNKLEHQFGWGYTSTDVTEPSLTNA</sequence>
<evidence type="ECO:0000313" key="1">
    <source>
        <dbReference type="EMBL" id="MCB2380323.1"/>
    </source>
</evidence>
<name>A0ABS8AIQ4_9BACT</name>
<organism evidence="1 2">
    <name type="scientific">Hymenobacter nitidus</name>
    <dbReference type="NCBI Taxonomy" id="2880929"/>
    <lineage>
        <taxon>Bacteria</taxon>
        <taxon>Pseudomonadati</taxon>
        <taxon>Bacteroidota</taxon>
        <taxon>Cytophagia</taxon>
        <taxon>Cytophagales</taxon>
        <taxon>Hymenobacteraceae</taxon>
        <taxon>Hymenobacter</taxon>
    </lineage>
</organism>
<gene>
    <name evidence="1" type="ORF">LGH70_22215</name>
</gene>
<proteinExistence type="predicted"/>
<dbReference type="Proteomes" id="UP001165297">
    <property type="component" value="Unassembled WGS sequence"/>
</dbReference>
<evidence type="ECO:0008006" key="3">
    <source>
        <dbReference type="Google" id="ProtNLM"/>
    </source>
</evidence>